<evidence type="ECO:0000256" key="1">
    <source>
        <dbReference type="SAM" id="MobiDB-lite"/>
    </source>
</evidence>
<proteinExistence type="predicted"/>
<comment type="caution">
    <text evidence="2">The sequence shown here is derived from an EMBL/GenBank/DDBJ whole genome shotgun (WGS) entry which is preliminary data.</text>
</comment>
<dbReference type="EMBL" id="JANPWB010000006">
    <property type="protein sequence ID" value="KAJ1181860.1"/>
    <property type="molecule type" value="Genomic_DNA"/>
</dbReference>
<dbReference type="AlphaFoldDB" id="A0AAV7U064"/>
<accession>A0AAV7U064</accession>
<sequence length="198" mass="21708">MERSHRFGLTKTGCHGGPQKAEPPIKGREHAALPEGLDQRAVALLAGDCAVTAVDLDLKTLLGEVCNSLLEIDSKTDTIINQLDHMGDCLDKHDYRLGHLEQHVSEAENGVSAHKEQLLNLETVLAVKAKNQDLEACSRWINICVLGLPESTSLTLNEEYSESMLRAVVGDRLTELFIVECVHRFQGLRPPLGAQPTP</sequence>
<feature type="region of interest" description="Disordered" evidence="1">
    <location>
        <begin position="1"/>
        <end position="25"/>
    </location>
</feature>
<evidence type="ECO:0000313" key="2">
    <source>
        <dbReference type="EMBL" id="KAJ1181860.1"/>
    </source>
</evidence>
<keyword evidence="3" id="KW-1185">Reference proteome</keyword>
<organism evidence="2 3">
    <name type="scientific">Pleurodeles waltl</name>
    <name type="common">Iberian ribbed newt</name>
    <dbReference type="NCBI Taxonomy" id="8319"/>
    <lineage>
        <taxon>Eukaryota</taxon>
        <taxon>Metazoa</taxon>
        <taxon>Chordata</taxon>
        <taxon>Craniata</taxon>
        <taxon>Vertebrata</taxon>
        <taxon>Euteleostomi</taxon>
        <taxon>Amphibia</taxon>
        <taxon>Batrachia</taxon>
        <taxon>Caudata</taxon>
        <taxon>Salamandroidea</taxon>
        <taxon>Salamandridae</taxon>
        <taxon>Pleurodelinae</taxon>
        <taxon>Pleurodeles</taxon>
    </lineage>
</organism>
<gene>
    <name evidence="2" type="ORF">NDU88_007059</name>
</gene>
<protein>
    <submittedName>
        <fullName evidence="2">Uncharacterized protein</fullName>
    </submittedName>
</protein>
<evidence type="ECO:0000313" key="3">
    <source>
        <dbReference type="Proteomes" id="UP001066276"/>
    </source>
</evidence>
<reference evidence="2" key="1">
    <citation type="journal article" date="2022" name="bioRxiv">
        <title>Sequencing and chromosome-scale assembly of the giantPleurodeles waltlgenome.</title>
        <authorList>
            <person name="Brown T."/>
            <person name="Elewa A."/>
            <person name="Iarovenko S."/>
            <person name="Subramanian E."/>
            <person name="Araus A.J."/>
            <person name="Petzold A."/>
            <person name="Susuki M."/>
            <person name="Suzuki K.-i.T."/>
            <person name="Hayashi T."/>
            <person name="Toyoda A."/>
            <person name="Oliveira C."/>
            <person name="Osipova E."/>
            <person name="Leigh N.D."/>
            <person name="Simon A."/>
            <person name="Yun M.H."/>
        </authorList>
    </citation>
    <scope>NUCLEOTIDE SEQUENCE</scope>
    <source>
        <strain evidence="2">20211129_DDA</strain>
        <tissue evidence="2">Liver</tissue>
    </source>
</reference>
<dbReference type="Proteomes" id="UP001066276">
    <property type="component" value="Chromosome 3_2"/>
</dbReference>
<name>A0AAV7U064_PLEWA</name>